<dbReference type="SUPFAM" id="SSF47095">
    <property type="entry name" value="HMG-box"/>
    <property type="match status" value="1"/>
</dbReference>
<dbReference type="GO" id="GO:0003677">
    <property type="term" value="F:DNA binding"/>
    <property type="evidence" value="ECO:0007669"/>
    <property type="project" value="UniProtKB-KW"/>
</dbReference>
<evidence type="ECO:0000256" key="2">
    <source>
        <dbReference type="SAM" id="MobiDB-lite"/>
    </source>
</evidence>
<dbReference type="Pfam" id="PF00505">
    <property type="entry name" value="HMG_box"/>
    <property type="match status" value="1"/>
</dbReference>
<evidence type="ECO:0000259" key="3">
    <source>
        <dbReference type="PROSITE" id="PS50118"/>
    </source>
</evidence>
<dbReference type="InterPro" id="IPR036910">
    <property type="entry name" value="HMG_box_dom_sf"/>
</dbReference>
<keyword evidence="1" id="KW-0238">DNA-binding</keyword>
<dbReference type="SMART" id="SM00398">
    <property type="entry name" value="HMG"/>
    <property type="match status" value="1"/>
</dbReference>
<dbReference type="PANTHER" id="PTHR48112">
    <property type="entry name" value="HIGH MOBILITY GROUP PROTEIN DSP1"/>
    <property type="match status" value="1"/>
</dbReference>
<dbReference type="Gene3D" id="1.10.30.10">
    <property type="entry name" value="High mobility group box domain"/>
    <property type="match status" value="1"/>
</dbReference>
<dbReference type="InterPro" id="IPR050342">
    <property type="entry name" value="HMGB"/>
</dbReference>
<dbReference type="EMBL" id="MN739863">
    <property type="protein sequence ID" value="QHT75153.1"/>
    <property type="molecule type" value="Genomic_DNA"/>
</dbReference>
<dbReference type="CDD" id="cd00084">
    <property type="entry name" value="HMG-box_SF"/>
    <property type="match status" value="1"/>
</dbReference>
<organism evidence="4">
    <name type="scientific">viral metagenome</name>
    <dbReference type="NCBI Taxonomy" id="1070528"/>
    <lineage>
        <taxon>unclassified sequences</taxon>
        <taxon>metagenomes</taxon>
        <taxon>organismal metagenomes</taxon>
    </lineage>
</organism>
<dbReference type="AlphaFoldDB" id="A0A6C0H558"/>
<accession>A0A6C0H558</accession>
<feature type="compositionally biased region" description="Basic and acidic residues" evidence="2">
    <location>
        <begin position="25"/>
        <end position="64"/>
    </location>
</feature>
<feature type="domain" description="HMG box" evidence="3">
    <location>
        <begin position="67"/>
        <end position="131"/>
    </location>
</feature>
<name>A0A6C0H558_9ZZZZ</name>
<evidence type="ECO:0000256" key="1">
    <source>
        <dbReference type="ARBA" id="ARBA00023125"/>
    </source>
</evidence>
<reference evidence="4" key="1">
    <citation type="journal article" date="2020" name="Nature">
        <title>Giant virus diversity and host interactions through global metagenomics.</title>
        <authorList>
            <person name="Schulz F."/>
            <person name="Roux S."/>
            <person name="Paez-Espino D."/>
            <person name="Jungbluth S."/>
            <person name="Walsh D.A."/>
            <person name="Denef V.J."/>
            <person name="McMahon K.D."/>
            <person name="Konstantinidis K.T."/>
            <person name="Eloe-Fadrosh E.A."/>
            <person name="Kyrpides N.C."/>
            <person name="Woyke T."/>
        </authorList>
    </citation>
    <scope>NUCLEOTIDE SEQUENCE</scope>
    <source>
        <strain evidence="4">GVMAG-M-3300023179-63</strain>
    </source>
</reference>
<feature type="region of interest" description="Disordered" evidence="2">
    <location>
        <begin position="25"/>
        <end position="75"/>
    </location>
</feature>
<evidence type="ECO:0000313" key="4">
    <source>
        <dbReference type="EMBL" id="QHT75153.1"/>
    </source>
</evidence>
<proteinExistence type="predicted"/>
<sequence>MAMTLEMLVARVETLEKQYALLIKERDAKTKKEEKEDKEAKKETKEAKKAKKSKDDTSSDDEGKPKKKRGTNGYILFSNANRDDVKAKLFGGDEKPKNTEIMKQLAELWQSTSAEEKELWNAKAKEANEVN</sequence>
<dbReference type="PROSITE" id="PS50118">
    <property type="entry name" value="HMG_BOX_2"/>
    <property type="match status" value="1"/>
</dbReference>
<protein>
    <recommendedName>
        <fullName evidence="3">HMG box domain-containing protein</fullName>
    </recommendedName>
</protein>
<dbReference type="InterPro" id="IPR009071">
    <property type="entry name" value="HMG_box_dom"/>
</dbReference>